<dbReference type="Proteomes" id="UP000223009">
    <property type="component" value="Segment"/>
</dbReference>
<keyword evidence="2" id="KW-1185">Reference proteome</keyword>
<reference evidence="1 2" key="1">
    <citation type="submission" date="2017-05" db="EMBL/GenBank/DDBJ databases">
        <authorList>
            <person name="Chapman J."/>
            <person name="Chang C."/>
            <person name="Suresh T."/>
            <person name="Shishido T.C."/>
            <person name="Bindert I."/>
            <person name="Shaffer C.D."/>
            <person name="Weston-Hafer K.A."/>
            <person name="Russell D.A."/>
            <person name="Pope W.H."/>
            <person name="Jacobs-Sera D."/>
            <person name="Hendrix R.W."/>
            <person name="Hatfull G.F."/>
        </authorList>
    </citation>
    <scope>NUCLEOTIDE SEQUENCE [LARGE SCALE GENOMIC DNA]</scope>
</reference>
<dbReference type="GO" id="GO:0004519">
    <property type="term" value="F:endonuclease activity"/>
    <property type="evidence" value="ECO:0007669"/>
    <property type="project" value="UniProtKB-KW"/>
</dbReference>
<dbReference type="OrthoDB" id="25911at10239"/>
<dbReference type="EMBL" id="MF155946">
    <property type="protein sequence ID" value="ASR75515.1"/>
    <property type="molecule type" value="Genomic_DNA"/>
</dbReference>
<evidence type="ECO:0000313" key="2">
    <source>
        <dbReference type="Proteomes" id="UP000223009"/>
    </source>
</evidence>
<accession>A0A222YU62</accession>
<keyword evidence="1" id="KW-0540">Nuclease</keyword>
<keyword evidence="1" id="KW-0378">Hydrolase</keyword>
<evidence type="ECO:0000313" key="1">
    <source>
        <dbReference type="EMBL" id="ASR75515.1"/>
    </source>
</evidence>
<organism evidence="1 2">
    <name type="scientific">Streptomyces phage Mildred21</name>
    <dbReference type="NCBI Taxonomy" id="2023959"/>
    <lineage>
        <taxon>Viruses</taxon>
        <taxon>Duplodnaviria</taxon>
        <taxon>Heunggongvirae</taxon>
        <taxon>Uroviricota</taxon>
        <taxon>Caudoviricetes</taxon>
        <taxon>Stanwilliamsviridae</taxon>
        <taxon>Boydwoodruffvirinae</taxon>
        <taxon>Samistivirus</taxon>
        <taxon>Samistivirus mildred21</taxon>
    </lineage>
</organism>
<name>A0A222YU62_9CAUD</name>
<sequence>MSLTGEAKREYQRKWVADRRAAGIEYLGGSCRICGATENLNVDHKDASTKVDHRIWSWAWDRALKELDKCQLLCEKHHREKTKANGETNLGEKNGQAKLTVNIVKQIREEFAKGDITKAALARKYRVDEKAIRDLLAGRTWK</sequence>
<protein>
    <submittedName>
        <fullName evidence="1">HNH endonuclease</fullName>
    </submittedName>
</protein>
<keyword evidence="1" id="KW-0255">Endonuclease</keyword>
<proteinExistence type="predicted"/>
<gene>
    <name evidence="1" type="ORF">SEA_MILDRED21_117</name>
</gene>